<feature type="domain" description="Subtilisin inhibitor" evidence="10">
    <location>
        <begin position="40"/>
        <end position="126"/>
    </location>
</feature>
<keyword evidence="6 8" id="KW-0722">Serine protease inhibitor</keyword>
<dbReference type="InterPro" id="IPR000691">
    <property type="entry name" value="Prot_inh_I16_SSI"/>
</dbReference>
<dbReference type="Proteomes" id="UP000256269">
    <property type="component" value="Unassembled WGS sequence"/>
</dbReference>
<dbReference type="Gene3D" id="3.30.350.10">
    <property type="entry name" value="Subtilisin inhibitor-like"/>
    <property type="match status" value="1"/>
</dbReference>
<sequence>MVCLCRLLIVSIVLVSGVVAGPPAVAGPLPVGQSYTESVQLTAATSVGGKERRQARLLRCDPVGGDHPHAQAACRDIAVAAGDFDRLPGDPVKGVCGAGLDLYDPVTVTAAGEWDGTIVEYRKTFTSECKLRLATGLVFDL</sequence>
<protein>
    <submittedName>
        <fullName evidence="11">Subtilisin inhibitor-like</fullName>
    </submittedName>
</protein>
<evidence type="ECO:0000256" key="1">
    <source>
        <dbReference type="ARBA" id="ARBA00004613"/>
    </source>
</evidence>
<dbReference type="InterPro" id="IPR036819">
    <property type="entry name" value="Subtilisin_inhibitor-like_sf"/>
</dbReference>
<evidence type="ECO:0000256" key="9">
    <source>
        <dbReference type="SAM" id="SignalP"/>
    </source>
</evidence>
<dbReference type="OrthoDB" id="4567948at2"/>
<evidence type="ECO:0000313" key="12">
    <source>
        <dbReference type="Proteomes" id="UP000256269"/>
    </source>
</evidence>
<dbReference type="GO" id="GO:0005576">
    <property type="term" value="C:extracellular region"/>
    <property type="evidence" value="ECO:0007669"/>
    <property type="project" value="UniProtKB-SubCell"/>
</dbReference>
<evidence type="ECO:0000256" key="4">
    <source>
        <dbReference type="ARBA" id="ARBA00022525"/>
    </source>
</evidence>
<keyword evidence="12" id="KW-1185">Reference proteome</keyword>
<evidence type="ECO:0000256" key="8">
    <source>
        <dbReference type="RuleBase" id="RU003471"/>
    </source>
</evidence>
<dbReference type="GO" id="GO:0004867">
    <property type="term" value="F:serine-type endopeptidase inhibitor activity"/>
    <property type="evidence" value="ECO:0007669"/>
    <property type="project" value="UniProtKB-KW"/>
</dbReference>
<dbReference type="InterPro" id="IPR023549">
    <property type="entry name" value="Subtilisin_inhibitor"/>
</dbReference>
<evidence type="ECO:0000256" key="6">
    <source>
        <dbReference type="ARBA" id="ARBA00022900"/>
    </source>
</evidence>
<comment type="subcellular location">
    <subcellularLocation>
        <location evidence="1">Secreted</location>
    </subcellularLocation>
</comment>
<evidence type="ECO:0000256" key="2">
    <source>
        <dbReference type="ARBA" id="ARBA00010472"/>
    </source>
</evidence>
<name>A0A3E0H6D4_9PSEU</name>
<evidence type="ECO:0000259" key="10">
    <source>
        <dbReference type="Pfam" id="PF00720"/>
    </source>
</evidence>
<dbReference type="AlphaFoldDB" id="A0A3E0H6D4"/>
<accession>A0A3E0H6D4</accession>
<reference evidence="11 12" key="1">
    <citation type="submission" date="2018-08" db="EMBL/GenBank/DDBJ databases">
        <title>Genomic Encyclopedia of Archaeal and Bacterial Type Strains, Phase II (KMG-II): from individual species to whole genera.</title>
        <authorList>
            <person name="Goeker M."/>
        </authorList>
    </citation>
    <scope>NUCLEOTIDE SEQUENCE [LARGE SCALE GENOMIC DNA]</scope>
    <source>
        <strain evidence="11 12">DSM 45791</strain>
    </source>
</reference>
<dbReference type="SUPFAM" id="SSF55399">
    <property type="entry name" value="Subtilisin inhibitor"/>
    <property type="match status" value="1"/>
</dbReference>
<keyword evidence="5 8" id="KW-0646">Protease inhibitor</keyword>
<evidence type="ECO:0000256" key="5">
    <source>
        <dbReference type="ARBA" id="ARBA00022690"/>
    </source>
</evidence>
<feature type="signal peptide" evidence="9">
    <location>
        <begin position="1"/>
        <end position="20"/>
    </location>
</feature>
<proteinExistence type="inferred from homology"/>
<evidence type="ECO:0000313" key="11">
    <source>
        <dbReference type="EMBL" id="REH38052.1"/>
    </source>
</evidence>
<feature type="chain" id="PRO_5039213499" evidence="9">
    <location>
        <begin position="21"/>
        <end position="141"/>
    </location>
</feature>
<comment type="subunit">
    <text evidence="3">Homodimer.</text>
</comment>
<evidence type="ECO:0000256" key="3">
    <source>
        <dbReference type="ARBA" id="ARBA00011738"/>
    </source>
</evidence>
<keyword evidence="9" id="KW-0732">Signal</keyword>
<evidence type="ECO:0000256" key="7">
    <source>
        <dbReference type="ARBA" id="ARBA00023157"/>
    </source>
</evidence>
<dbReference type="Pfam" id="PF00720">
    <property type="entry name" value="SSI"/>
    <property type="match status" value="1"/>
</dbReference>
<dbReference type="EMBL" id="QUNO01000014">
    <property type="protein sequence ID" value="REH38052.1"/>
    <property type="molecule type" value="Genomic_DNA"/>
</dbReference>
<comment type="similarity">
    <text evidence="2 8">Belongs to the protease inhibitor I16 (SSI) family.</text>
</comment>
<dbReference type="PRINTS" id="PR00294">
    <property type="entry name" value="SSBTLNINHBTR"/>
</dbReference>
<comment type="caution">
    <text evidence="11">The sequence shown here is derived from an EMBL/GenBank/DDBJ whole genome shotgun (WGS) entry which is preliminary data.</text>
</comment>
<keyword evidence="7" id="KW-1015">Disulfide bond</keyword>
<keyword evidence="4" id="KW-0964">Secreted</keyword>
<gene>
    <name evidence="11" type="ORF">BCF44_11477</name>
</gene>
<organism evidence="11 12">
    <name type="scientific">Kutzneria buriramensis</name>
    <dbReference type="NCBI Taxonomy" id="1045776"/>
    <lineage>
        <taxon>Bacteria</taxon>
        <taxon>Bacillati</taxon>
        <taxon>Actinomycetota</taxon>
        <taxon>Actinomycetes</taxon>
        <taxon>Pseudonocardiales</taxon>
        <taxon>Pseudonocardiaceae</taxon>
        <taxon>Kutzneria</taxon>
    </lineage>
</organism>